<feature type="compositionally biased region" description="Low complexity" evidence="1">
    <location>
        <begin position="10"/>
        <end position="21"/>
    </location>
</feature>
<reference evidence="2 3" key="1">
    <citation type="submission" date="2019-10" db="EMBL/GenBank/DDBJ databases">
        <authorList>
            <person name="Palmer J.M."/>
        </authorList>
    </citation>
    <scope>NUCLEOTIDE SEQUENCE [LARGE SCALE GENOMIC DNA]</scope>
    <source>
        <strain evidence="2 3">TWF696</strain>
    </source>
</reference>
<dbReference type="PANTHER" id="PTHR31902:SF14">
    <property type="entry name" value="ACTIN PATCHES DISTAL PROTEIN 1"/>
    <property type="match status" value="1"/>
</dbReference>
<dbReference type="InterPro" id="IPR009737">
    <property type="entry name" value="Aim32/Apd1-like"/>
</dbReference>
<evidence type="ECO:0000313" key="3">
    <source>
        <dbReference type="Proteomes" id="UP001375240"/>
    </source>
</evidence>
<dbReference type="InterPro" id="IPR036249">
    <property type="entry name" value="Thioredoxin-like_sf"/>
</dbReference>
<organism evidence="2 3">
    <name type="scientific">Orbilia brochopaga</name>
    <dbReference type="NCBI Taxonomy" id="3140254"/>
    <lineage>
        <taxon>Eukaryota</taxon>
        <taxon>Fungi</taxon>
        <taxon>Dikarya</taxon>
        <taxon>Ascomycota</taxon>
        <taxon>Pezizomycotina</taxon>
        <taxon>Orbiliomycetes</taxon>
        <taxon>Orbiliales</taxon>
        <taxon>Orbiliaceae</taxon>
        <taxon>Orbilia</taxon>
    </lineage>
</organism>
<name>A0AAV9U0H5_9PEZI</name>
<accession>A0AAV9U0H5</accession>
<sequence>MLKRLVRSWTGSGAATPGGTPISKDNLFETIPPECDLECHSCTIKYPASFKIEEGADLWQTGKEWATHIIIATGKSDWVRDVDDEKGSLMEAISKAKKPTNGKLKVSASNMCPPHEYYTEDPKPTTCIILPSWTQIERVTPNDVPELIDKFINPGPTTTTPLVDAAARLKEEHAELAEAVARELADRDPTEEEASVTIPGRSSDSALTNGHQQHDAAADAEPSDSTNGNGKTVPASVEPPTDELSKLSLGPTPSTTAAQLAASSYLKSYECPHDYLILLCSHKHRDARCGKSAPLIHKELRRHLQPLGLYRDVDDFRPGGVGIFFINHVGGHKWSANMMIYRKQAGQGIWLARVKPSDIEAIVKWTLLEGKVQPDKIRAGFDRSRGVTSW</sequence>
<gene>
    <name evidence="2" type="ORF">TWF696_002779</name>
</gene>
<proteinExistence type="predicted"/>
<evidence type="ECO:0000256" key="1">
    <source>
        <dbReference type="SAM" id="MobiDB-lite"/>
    </source>
</evidence>
<feature type="region of interest" description="Disordered" evidence="1">
    <location>
        <begin position="181"/>
        <end position="253"/>
    </location>
</feature>
<dbReference type="Gene3D" id="3.40.30.10">
    <property type="entry name" value="Glutaredoxin"/>
    <property type="match status" value="1"/>
</dbReference>
<feature type="compositionally biased region" description="Polar residues" evidence="1">
    <location>
        <begin position="200"/>
        <end position="211"/>
    </location>
</feature>
<keyword evidence="3" id="KW-1185">Reference proteome</keyword>
<feature type="region of interest" description="Disordered" evidence="1">
    <location>
        <begin position="1"/>
        <end position="24"/>
    </location>
</feature>
<dbReference type="AlphaFoldDB" id="A0AAV9U0H5"/>
<dbReference type="PANTHER" id="PTHR31902">
    <property type="entry name" value="ACTIN PATCHES DISTAL PROTEIN 1"/>
    <property type="match status" value="1"/>
</dbReference>
<dbReference type="Pfam" id="PF06999">
    <property type="entry name" value="Suc_Fer-like"/>
    <property type="match status" value="1"/>
</dbReference>
<dbReference type="Proteomes" id="UP001375240">
    <property type="component" value="Unassembled WGS sequence"/>
</dbReference>
<dbReference type="CDD" id="cd03062">
    <property type="entry name" value="TRX_Fd_Sucrase"/>
    <property type="match status" value="1"/>
</dbReference>
<protein>
    <submittedName>
        <fullName evidence="2">Uncharacterized protein</fullName>
    </submittedName>
</protein>
<dbReference type="SUPFAM" id="SSF52833">
    <property type="entry name" value="Thioredoxin-like"/>
    <property type="match status" value="1"/>
</dbReference>
<evidence type="ECO:0000313" key="2">
    <source>
        <dbReference type="EMBL" id="KAK6332757.1"/>
    </source>
</evidence>
<comment type="caution">
    <text evidence="2">The sequence shown here is derived from an EMBL/GenBank/DDBJ whole genome shotgun (WGS) entry which is preliminary data.</text>
</comment>
<dbReference type="EMBL" id="JAVHNQ010000014">
    <property type="protein sequence ID" value="KAK6332757.1"/>
    <property type="molecule type" value="Genomic_DNA"/>
</dbReference>